<dbReference type="Proteomes" id="UP000824118">
    <property type="component" value="Unassembled WGS sequence"/>
</dbReference>
<dbReference type="NCBIfam" id="TIGR01033">
    <property type="entry name" value="YebC/PmpR family DNA-binding transcriptional regulator"/>
    <property type="match status" value="1"/>
</dbReference>
<evidence type="ECO:0000313" key="9">
    <source>
        <dbReference type="EMBL" id="HIU49983.1"/>
    </source>
</evidence>
<organism evidence="9 10">
    <name type="scientific">Candidatus Limousia pullorum</name>
    <dbReference type="NCBI Taxonomy" id="2840860"/>
    <lineage>
        <taxon>Bacteria</taxon>
        <taxon>Bacillati</taxon>
        <taxon>Bacillota</taxon>
        <taxon>Clostridia</taxon>
        <taxon>Eubacteriales</taxon>
        <taxon>Oscillospiraceae</taxon>
        <taxon>Oscillospiraceae incertae sedis</taxon>
        <taxon>Candidatus Limousia</taxon>
    </lineage>
</organism>
<dbReference type="InterPro" id="IPR002876">
    <property type="entry name" value="Transcrip_reg_TACO1-like"/>
</dbReference>
<dbReference type="Pfam" id="PF01709">
    <property type="entry name" value="Transcrip_reg"/>
    <property type="match status" value="1"/>
</dbReference>
<dbReference type="GO" id="GO:0006355">
    <property type="term" value="P:regulation of DNA-templated transcription"/>
    <property type="evidence" value="ECO:0007669"/>
    <property type="project" value="UniProtKB-UniRule"/>
</dbReference>
<dbReference type="GO" id="GO:0003677">
    <property type="term" value="F:DNA binding"/>
    <property type="evidence" value="ECO:0007669"/>
    <property type="project" value="UniProtKB-UniRule"/>
</dbReference>
<dbReference type="InterPro" id="IPR026564">
    <property type="entry name" value="Transcrip_reg_TACO1-like_dom3"/>
</dbReference>
<keyword evidence="5 6" id="KW-0804">Transcription</keyword>
<reference evidence="9" key="2">
    <citation type="journal article" date="2021" name="PeerJ">
        <title>Extensive microbial diversity within the chicken gut microbiome revealed by metagenomics and culture.</title>
        <authorList>
            <person name="Gilroy R."/>
            <person name="Ravi A."/>
            <person name="Getino M."/>
            <person name="Pursley I."/>
            <person name="Horton D.L."/>
            <person name="Alikhan N.F."/>
            <person name="Baker D."/>
            <person name="Gharbi K."/>
            <person name="Hall N."/>
            <person name="Watson M."/>
            <person name="Adriaenssens E.M."/>
            <person name="Foster-Nyarko E."/>
            <person name="Jarju S."/>
            <person name="Secka A."/>
            <person name="Antonio M."/>
            <person name="Oren A."/>
            <person name="Chaudhuri R.R."/>
            <person name="La Ragione R."/>
            <person name="Hildebrand F."/>
            <person name="Pallen M.J."/>
        </authorList>
    </citation>
    <scope>NUCLEOTIDE SEQUENCE</scope>
    <source>
        <strain evidence="9">ChiGjej1B1-1684</strain>
    </source>
</reference>
<evidence type="ECO:0000256" key="3">
    <source>
        <dbReference type="ARBA" id="ARBA00023015"/>
    </source>
</evidence>
<dbReference type="PANTHER" id="PTHR12532:SF6">
    <property type="entry name" value="TRANSCRIPTIONAL REGULATORY PROTEIN YEBC-RELATED"/>
    <property type="match status" value="1"/>
</dbReference>
<dbReference type="NCBIfam" id="NF009044">
    <property type="entry name" value="PRK12378.1"/>
    <property type="match status" value="1"/>
</dbReference>
<comment type="caution">
    <text evidence="9">The sequence shown here is derived from an EMBL/GenBank/DDBJ whole genome shotgun (WGS) entry which is preliminary data.</text>
</comment>
<dbReference type="EMBL" id="DVNG01000041">
    <property type="protein sequence ID" value="HIU49983.1"/>
    <property type="molecule type" value="Genomic_DNA"/>
</dbReference>
<dbReference type="InterPro" id="IPR017856">
    <property type="entry name" value="Integrase-like_N"/>
</dbReference>
<evidence type="ECO:0000313" key="10">
    <source>
        <dbReference type="Proteomes" id="UP000824118"/>
    </source>
</evidence>
<evidence type="ECO:0000256" key="2">
    <source>
        <dbReference type="ARBA" id="ARBA00022490"/>
    </source>
</evidence>
<gene>
    <name evidence="9" type="ORF">IAD22_03105</name>
</gene>
<proteinExistence type="inferred from homology"/>
<dbReference type="SUPFAM" id="SSF75625">
    <property type="entry name" value="YebC-like"/>
    <property type="match status" value="1"/>
</dbReference>
<dbReference type="FunFam" id="3.30.70.980:FF:000002">
    <property type="entry name" value="Probable transcriptional regulatory protein YebC"/>
    <property type="match status" value="1"/>
</dbReference>
<evidence type="ECO:0000256" key="1">
    <source>
        <dbReference type="ARBA" id="ARBA00008724"/>
    </source>
</evidence>
<feature type="domain" description="TACO1/YebC-like N-terminal" evidence="8">
    <location>
        <begin position="5"/>
        <end position="77"/>
    </location>
</feature>
<dbReference type="FunFam" id="1.10.10.200:FF:000002">
    <property type="entry name" value="Probable transcriptional regulatory protein CLM62_37755"/>
    <property type="match status" value="1"/>
</dbReference>
<comment type="similarity">
    <text evidence="1 6">Belongs to the TACO1 family.</text>
</comment>
<protein>
    <recommendedName>
        <fullName evidence="6">Probable transcriptional regulatory protein IAD22_03105</fullName>
    </recommendedName>
</protein>
<sequence>MSGHNKWSTIKQKKGKNDAARAKIFTKIGRELIVAVRDGGSADPAANSKLRDCIAKAKANNVPNENIERIIKKAAGESGGANYEAVTYEGYGPSGIAVIVEALTDNRNRTAGDVRHYFDKFGGNMGTPGCVSFMFEQKGVLVLDKEDNEVEEDKLMEDALEAGAADFEADEDIYTVYTEPSDMGAVRDDLTAKGYTFASAEVEMVPSTYTKIDDPDVQVKMQKLLDMLEDNDDVQNVWHNWEMPETPDED</sequence>
<dbReference type="InterPro" id="IPR049083">
    <property type="entry name" value="TACO1_YebC_N"/>
</dbReference>
<dbReference type="Gene3D" id="1.10.10.200">
    <property type="match status" value="1"/>
</dbReference>
<name>A0A9D1LXR7_9FIRM</name>
<dbReference type="GO" id="GO:0005829">
    <property type="term" value="C:cytosol"/>
    <property type="evidence" value="ECO:0007669"/>
    <property type="project" value="TreeGrafter"/>
</dbReference>
<evidence type="ECO:0000259" key="7">
    <source>
        <dbReference type="Pfam" id="PF01709"/>
    </source>
</evidence>
<comment type="subcellular location">
    <subcellularLocation>
        <location evidence="6">Cytoplasm</location>
    </subcellularLocation>
</comment>
<keyword evidence="3 6" id="KW-0805">Transcription regulation</keyword>
<reference evidence="9" key="1">
    <citation type="submission" date="2020-10" db="EMBL/GenBank/DDBJ databases">
        <authorList>
            <person name="Gilroy R."/>
        </authorList>
    </citation>
    <scope>NUCLEOTIDE SEQUENCE</scope>
    <source>
        <strain evidence="9">ChiGjej1B1-1684</strain>
    </source>
</reference>
<dbReference type="InterPro" id="IPR029072">
    <property type="entry name" value="YebC-like"/>
</dbReference>
<accession>A0A9D1LXR7</accession>
<evidence type="ECO:0000256" key="5">
    <source>
        <dbReference type="ARBA" id="ARBA00023163"/>
    </source>
</evidence>
<evidence type="ECO:0000259" key="8">
    <source>
        <dbReference type="Pfam" id="PF20772"/>
    </source>
</evidence>
<dbReference type="InterPro" id="IPR048300">
    <property type="entry name" value="TACO1_YebC-like_2nd/3rd_dom"/>
</dbReference>
<feature type="domain" description="TACO1/YebC-like second and third" evidence="7">
    <location>
        <begin position="83"/>
        <end position="241"/>
    </location>
</feature>
<dbReference type="Gene3D" id="3.30.70.980">
    <property type="match status" value="2"/>
</dbReference>
<dbReference type="NCBIfam" id="NF001030">
    <property type="entry name" value="PRK00110.1"/>
    <property type="match status" value="1"/>
</dbReference>
<evidence type="ECO:0000256" key="6">
    <source>
        <dbReference type="HAMAP-Rule" id="MF_00693"/>
    </source>
</evidence>
<dbReference type="AlphaFoldDB" id="A0A9D1LXR7"/>
<dbReference type="PANTHER" id="PTHR12532">
    <property type="entry name" value="TRANSLATIONAL ACTIVATOR OF CYTOCHROME C OXIDASE 1"/>
    <property type="match status" value="1"/>
</dbReference>
<dbReference type="Pfam" id="PF20772">
    <property type="entry name" value="TACO1_YebC_N"/>
    <property type="match status" value="1"/>
</dbReference>
<keyword evidence="2 6" id="KW-0963">Cytoplasm</keyword>
<dbReference type="HAMAP" id="MF_00693">
    <property type="entry name" value="Transcrip_reg_TACO1"/>
    <property type="match status" value="1"/>
</dbReference>
<keyword evidence="4 6" id="KW-0238">DNA-binding</keyword>
<evidence type="ECO:0000256" key="4">
    <source>
        <dbReference type="ARBA" id="ARBA00023125"/>
    </source>
</evidence>